<keyword evidence="1" id="KW-1133">Transmembrane helix</keyword>
<evidence type="ECO:0000313" key="2">
    <source>
        <dbReference type="EMBL" id="GIG10395.1"/>
    </source>
</evidence>
<keyword evidence="1" id="KW-0812">Transmembrane</keyword>
<gene>
    <name evidence="2" type="ORF">Cco03nite_70950</name>
</gene>
<feature type="transmembrane region" description="Helical" evidence="1">
    <location>
        <begin position="58"/>
        <end position="77"/>
    </location>
</feature>
<evidence type="ECO:0000256" key="1">
    <source>
        <dbReference type="SAM" id="Phobius"/>
    </source>
</evidence>
<protein>
    <submittedName>
        <fullName evidence="2">Uncharacterized protein</fullName>
    </submittedName>
</protein>
<reference evidence="2 3" key="1">
    <citation type="submission" date="2021-01" db="EMBL/GenBank/DDBJ databases">
        <title>Whole genome shotgun sequence of Catellatospora coxensis NBRC 107359.</title>
        <authorList>
            <person name="Komaki H."/>
            <person name="Tamura T."/>
        </authorList>
    </citation>
    <scope>NUCLEOTIDE SEQUENCE [LARGE SCALE GENOMIC DNA]</scope>
    <source>
        <strain evidence="2 3">NBRC 107359</strain>
    </source>
</reference>
<dbReference type="Proteomes" id="UP000630887">
    <property type="component" value="Unassembled WGS sequence"/>
</dbReference>
<keyword evidence="3" id="KW-1185">Reference proteome</keyword>
<sequence length="219" mass="24171">MTTPASPSRWQQGWRLARRLFAYEVGMWRSLYRWVLRRPLVAEDGGAAFGYAKAMTPVIWVFIIISAIEIPAVDLLLPWESARLALAFVGVYGLAWMIGLLAMVKVHPHLVVPSGLRLRHAATITLSIPWANVASVSTRNRSLPASRTFQYEQTADGTVMSVVILSQTNVDVVLREPTVFQLPKGPTEPVTHVRVWADDPKALVAAAREHLTRSGAPAA</sequence>
<comment type="caution">
    <text evidence="2">The sequence shown here is derived from an EMBL/GenBank/DDBJ whole genome shotgun (WGS) entry which is preliminary data.</text>
</comment>
<feature type="transmembrane region" description="Helical" evidence="1">
    <location>
        <begin position="84"/>
        <end position="104"/>
    </location>
</feature>
<evidence type="ECO:0000313" key="3">
    <source>
        <dbReference type="Proteomes" id="UP000630887"/>
    </source>
</evidence>
<accession>A0A8J3LCX2</accession>
<proteinExistence type="predicted"/>
<name>A0A8J3LCX2_9ACTN</name>
<dbReference type="EMBL" id="BONI01000087">
    <property type="protein sequence ID" value="GIG10395.1"/>
    <property type="molecule type" value="Genomic_DNA"/>
</dbReference>
<keyword evidence="1" id="KW-0472">Membrane</keyword>
<organism evidence="2 3">
    <name type="scientific">Catellatospora coxensis</name>
    <dbReference type="NCBI Taxonomy" id="310354"/>
    <lineage>
        <taxon>Bacteria</taxon>
        <taxon>Bacillati</taxon>
        <taxon>Actinomycetota</taxon>
        <taxon>Actinomycetes</taxon>
        <taxon>Micromonosporales</taxon>
        <taxon>Micromonosporaceae</taxon>
        <taxon>Catellatospora</taxon>
    </lineage>
</organism>
<dbReference type="RefSeq" id="WP_203698309.1">
    <property type="nucleotide sequence ID" value="NZ_BAAALC010000019.1"/>
</dbReference>
<dbReference type="AlphaFoldDB" id="A0A8J3LCX2"/>